<dbReference type="InterPro" id="IPR050196">
    <property type="entry name" value="Cytochrome_P450_Monoox"/>
</dbReference>
<dbReference type="Pfam" id="PF00067">
    <property type="entry name" value="p450"/>
    <property type="match status" value="1"/>
</dbReference>
<evidence type="ECO:0000313" key="10">
    <source>
        <dbReference type="Proteomes" id="UP001596408"/>
    </source>
</evidence>
<feature type="region of interest" description="Disordered" evidence="8">
    <location>
        <begin position="1"/>
        <end position="39"/>
    </location>
</feature>
<dbReference type="InterPro" id="IPR036396">
    <property type="entry name" value="Cyt_P450_sf"/>
</dbReference>
<dbReference type="GO" id="GO:0046872">
    <property type="term" value="F:metal ion binding"/>
    <property type="evidence" value="ECO:0007669"/>
    <property type="project" value="UniProtKB-KW"/>
</dbReference>
<sequence length="463" mass="52637">MSNLGPESSDPSEGRSARVDEDLPSKTPPGPDGLPVVGNARSLIRDPREFYDKLSEYGSVVGYRLPWMEFCTVLHPELIERVLMVDYERYAKWGLEDFGGEFAPEGLLLTDGEQWRRQRTTIQNAFTVERIQSYGDTMAQGATEMINGWDDGEEIALNQAFSKLTLDVLTRSLFDLQLSEGSDIVTEFAETLNDRGSIDGISTFLPMWVPTPKNRKYKRVLSEFRSFVDGLIDERRGRADEYDDLLSLLLAAEDDDGNTMSETEIRDQMVTFLFAGHETTSLALTYTFLELAKEPSVRERLDTEHDSVLGGGAPGLGDLNNLSYTEQVIQESLRLYPPAFIMFRKVTEDTELGGYRIPKGTRLTLPQFYIHTDERWYDAPERFDPSRWTEEFEDSLPDYAYFPFGGGPRHCIGMRFAMLELKTILPIVAQSTEFELLSDPDPELDMATTLRPAEDIRMRVSKR</sequence>
<dbReference type="SUPFAM" id="SSF48264">
    <property type="entry name" value="Cytochrome P450"/>
    <property type="match status" value="1"/>
</dbReference>
<evidence type="ECO:0000256" key="4">
    <source>
        <dbReference type="ARBA" id="ARBA00023002"/>
    </source>
</evidence>
<accession>A0ABD5TWF9</accession>
<dbReference type="InterPro" id="IPR002403">
    <property type="entry name" value="Cyt_P450_E_grp-IV"/>
</dbReference>
<dbReference type="PRINTS" id="PR00385">
    <property type="entry name" value="P450"/>
</dbReference>
<dbReference type="InterPro" id="IPR017972">
    <property type="entry name" value="Cyt_P450_CS"/>
</dbReference>
<dbReference type="Gene3D" id="1.10.630.10">
    <property type="entry name" value="Cytochrome P450"/>
    <property type="match status" value="1"/>
</dbReference>
<gene>
    <name evidence="9" type="ORF">ACFQEV_02120</name>
</gene>
<evidence type="ECO:0000313" key="9">
    <source>
        <dbReference type="EMBL" id="MFC6823797.1"/>
    </source>
</evidence>
<feature type="compositionally biased region" description="Basic and acidic residues" evidence="8">
    <location>
        <begin position="12"/>
        <end position="24"/>
    </location>
</feature>
<reference evidence="9 10" key="1">
    <citation type="journal article" date="2019" name="Int. J. Syst. Evol. Microbiol.">
        <title>The Global Catalogue of Microorganisms (GCM) 10K type strain sequencing project: providing services to taxonomists for standard genome sequencing and annotation.</title>
        <authorList>
            <consortium name="The Broad Institute Genomics Platform"/>
            <consortium name="The Broad Institute Genome Sequencing Center for Infectious Disease"/>
            <person name="Wu L."/>
            <person name="Ma J."/>
        </authorList>
    </citation>
    <scope>NUCLEOTIDE SEQUENCE [LARGE SCALE GENOMIC DNA]</scope>
    <source>
        <strain evidence="9 10">YIM 94188</strain>
    </source>
</reference>
<evidence type="ECO:0000256" key="5">
    <source>
        <dbReference type="ARBA" id="ARBA00023004"/>
    </source>
</evidence>
<dbReference type="Proteomes" id="UP001596408">
    <property type="component" value="Unassembled WGS sequence"/>
</dbReference>
<evidence type="ECO:0000256" key="1">
    <source>
        <dbReference type="ARBA" id="ARBA00010617"/>
    </source>
</evidence>
<organism evidence="9 10">
    <name type="scientific">Halopelagius fulvigenes</name>
    <dbReference type="NCBI Taxonomy" id="1198324"/>
    <lineage>
        <taxon>Archaea</taxon>
        <taxon>Methanobacteriati</taxon>
        <taxon>Methanobacteriota</taxon>
        <taxon>Stenosarchaea group</taxon>
        <taxon>Halobacteria</taxon>
        <taxon>Halobacteriales</taxon>
        <taxon>Haloferacaceae</taxon>
    </lineage>
</organism>
<keyword evidence="3 7" id="KW-0479">Metal-binding</keyword>
<evidence type="ECO:0000256" key="2">
    <source>
        <dbReference type="ARBA" id="ARBA00022617"/>
    </source>
</evidence>
<evidence type="ECO:0000256" key="6">
    <source>
        <dbReference type="ARBA" id="ARBA00023033"/>
    </source>
</evidence>
<dbReference type="InterPro" id="IPR001128">
    <property type="entry name" value="Cyt_P450"/>
</dbReference>
<evidence type="ECO:0000256" key="7">
    <source>
        <dbReference type="RuleBase" id="RU000461"/>
    </source>
</evidence>
<keyword evidence="2 7" id="KW-0349">Heme</keyword>
<keyword evidence="4 7" id="KW-0560">Oxidoreductase</keyword>
<dbReference type="PANTHER" id="PTHR24291">
    <property type="entry name" value="CYTOCHROME P450 FAMILY 4"/>
    <property type="match status" value="1"/>
</dbReference>
<dbReference type="PRINTS" id="PR00465">
    <property type="entry name" value="EP450IV"/>
</dbReference>
<dbReference type="PANTHER" id="PTHR24291:SF50">
    <property type="entry name" value="BIFUNCTIONAL ALBAFLAVENONE MONOOXYGENASE_TERPENE SYNTHASE"/>
    <property type="match status" value="1"/>
</dbReference>
<dbReference type="EMBL" id="JBHSXH010000005">
    <property type="protein sequence ID" value="MFC6823797.1"/>
    <property type="molecule type" value="Genomic_DNA"/>
</dbReference>
<dbReference type="GO" id="GO:0004497">
    <property type="term" value="F:monooxygenase activity"/>
    <property type="evidence" value="ECO:0007669"/>
    <property type="project" value="UniProtKB-KW"/>
</dbReference>
<proteinExistence type="inferred from homology"/>
<keyword evidence="5 7" id="KW-0408">Iron</keyword>
<name>A0ABD5TWF9_9EURY</name>
<dbReference type="RefSeq" id="WP_379692296.1">
    <property type="nucleotide sequence ID" value="NZ_JBHSXH010000005.1"/>
</dbReference>
<evidence type="ECO:0000256" key="3">
    <source>
        <dbReference type="ARBA" id="ARBA00022723"/>
    </source>
</evidence>
<keyword evidence="10" id="KW-1185">Reference proteome</keyword>
<dbReference type="PROSITE" id="PS00086">
    <property type="entry name" value="CYTOCHROME_P450"/>
    <property type="match status" value="1"/>
</dbReference>
<comment type="similarity">
    <text evidence="1 7">Belongs to the cytochrome P450 family.</text>
</comment>
<keyword evidence="6 7" id="KW-0503">Monooxygenase</keyword>
<evidence type="ECO:0000256" key="8">
    <source>
        <dbReference type="SAM" id="MobiDB-lite"/>
    </source>
</evidence>
<comment type="caution">
    <text evidence="9">The sequence shown here is derived from an EMBL/GenBank/DDBJ whole genome shotgun (WGS) entry which is preliminary data.</text>
</comment>
<protein>
    <submittedName>
        <fullName evidence="9">Cytochrome P450</fullName>
    </submittedName>
</protein>
<feature type="compositionally biased region" description="Polar residues" evidence="8">
    <location>
        <begin position="1"/>
        <end position="11"/>
    </location>
</feature>
<dbReference type="AlphaFoldDB" id="A0ABD5TWF9"/>